<feature type="region of interest" description="Disordered" evidence="2">
    <location>
        <begin position="274"/>
        <end position="488"/>
    </location>
</feature>
<dbReference type="AlphaFoldDB" id="R0KIT4"/>
<feature type="compositionally biased region" description="Low complexity" evidence="2">
    <location>
        <begin position="366"/>
        <end position="377"/>
    </location>
</feature>
<dbReference type="GeneID" id="19403090"/>
<accession>R0KIT4</accession>
<proteinExistence type="predicted"/>
<name>R0KIT4_EXST2</name>
<feature type="compositionally biased region" description="Low complexity" evidence="2">
    <location>
        <begin position="457"/>
        <end position="484"/>
    </location>
</feature>
<dbReference type="OrthoDB" id="3647228at2759"/>
<dbReference type="HOGENOM" id="CLU_036327_0_0_1"/>
<feature type="region of interest" description="Disordered" evidence="2">
    <location>
        <begin position="177"/>
        <end position="204"/>
    </location>
</feature>
<dbReference type="eggNOG" id="ENOG502T06W">
    <property type="taxonomic scope" value="Eukaryota"/>
</dbReference>
<gene>
    <name evidence="3" type="ORF">SETTUDRAFT_27143</name>
</gene>
<feature type="region of interest" description="Disordered" evidence="2">
    <location>
        <begin position="225"/>
        <end position="258"/>
    </location>
</feature>
<reference evidence="3 4" key="2">
    <citation type="journal article" date="2013" name="PLoS Genet.">
        <title>Comparative genome structure, secondary metabolite, and effector coding capacity across Cochliobolus pathogens.</title>
        <authorList>
            <person name="Condon B.J."/>
            <person name="Leng Y."/>
            <person name="Wu D."/>
            <person name="Bushley K.E."/>
            <person name="Ohm R.A."/>
            <person name="Otillar R."/>
            <person name="Martin J."/>
            <person name="Schackwitz W."/>
            <person name="Grimwood J."/>
            <person name="MohdZainudin N."/>
            <person name="Xue C."/>
            <person name="Wang R."/>
            <person name="Manning V.A."/>
            <person name="Dhillon B."/>
            <person name="Tu Z.J."/>
            <person name="Steffenson B.J."/>
            <person name="Salamov A."/>
            <person name="Sun H."/>
            <person name="Lowry S."/>
            <person name="LaButti K."/>
            <person name="Han J."/>
            <person name="Copeland A."/>
            <person name="Lindquist E."/>
            <person name="Barry K."/>
            <person name="Schmutz J."/>
            <person name="Baker S.E."/>
            <person name="Ciuffetti L.M."/>
            <person name="Grigoriev I.V."/>
            <person name="Zhong S."/>
            <person name="Turgeon B.G."/>
        </authorList>
    </citation>
    <scope>NUCLEOTIDE SEQUENCE [LARGE SCALE GENOMIC DNA]</scope>
    <source>
        <strain evidence="4">28A</strain>
    </source>
</reference>
<organism evidence="3 4">
    <name type="scientific">Exserohilum turcicum (strain 28A)</name>
    <name type="common">Northern leaf blight fungus</name>
    <name type="synonym">Setosphaeria turcica</name>
    <dbReference type="NCBI Taxonomy" id="671987"/>
    <lineage>
        <taxon>Eukaryota</taxon>
        <taxon>Fungi</taxon>
        <taxon>Dikarya</taxon>
        <taxon>Ascomycota</taxon>
        <taxon>Pezizomycotina</taxon>
        <taxon>Dothideomycetes</taxon>
        <taxon>Pleosporomycetidae</taxon>
        <taxon>Pleosporales</taxon>
        <taxon>Pleosporineae</taxon>
        <taxon>Pleosporaceae</taxon>
        <taxon>Exserohilum</taxon>
    </lineage>
</organism>
<keyword evidence="4" id="KW-1185">Reference proteome</keyword>
<dbReference type="RefSeq" id="XP_008023311.1">
    <property type="nucleotide sequence ID" value="XM_008025120.1"/>
</dbReference>
<evidence type="ECO:0000256" key="2">
    <source>
        <dbReference type="SAM" id="MobiDB-lite"/>
    </source>
</evidence>
<dbReference type="EMBL" id="KB908526">
    <property type="protein sequence ID" value="EOA89089.1"/>
    <property type="molecule type" value="Genomic_DNA"/>
</dbReference>
<protein>
    <submittedName>
        <fullName evidence="3">Uncharacterized protein</fullName>
    </submittedName>
</protein>
<reference evidence="3 4" key="1">
    <citation type="journal article" date="2012" name="PLoS Pathog.">
        <title>Diverse lifestyles and strategies of plant pathogenesis encoded in the genomes of eighteen Dothideomycetes fungi.</title>
        <authorList>
            <person name="Ohm R.A."/>
            <person name="Feau N."/>
            <person name="Henrissat B."/>
            <person name="Schoch C.L."/>
            <person name="Horwitz B.A."/>
            <person name="Barry K.W."/>
            <person name="Condon B.J."/>
            <person name="Copeland A.C."/>
            <person name="Dhillon B."/>
            <person name="Glaser F."/>
            <person name="Hesse C.N."/>
            <person name="Kosti I."/>
            <person name="LaButti K."/>
            <person name="Lindquist E.A."/>
            <person name="Lucas S."/>
            <person name="Salamov A.A."/>
            <person name="Bradshaw R.E."/>
            <person name="Ciuffetti L."/>
            <person name="Hamelin R.C."/>
            <person name="Kema G.H.J."/>
            <person name="Lawrence C."/>
            <person name="Scott J.A."/>
            <person name="Spatafora J.W."/>
            <person name="Turgeon B.G."/>
            <person name="de Wit P.J.G.M."/>
            <person name="Zhong S."/>
            <person name="Goodwin S.B."/>
            <person name="Grigoriev I.V."/>
        </authorList>
    </citation>
    <scope>NUCLEOTIDE SEQUENCE [LARGE SCALE GENOMIC DNA]</scope>
    <source>
        <strain evidence="4">28A</strain>
    </source>
</reference>
<dbReference type="Proteomes" id="UP000016935">
    <property type="component" value="Unassembled WGS sequence"/>
</dbReference>
<sequence>MAPRRPSTANDAGPSRIPFTSAEALLWGPEMKKQHAYLLTEMRVLQKQHEGYDSRIRATEDVADAAKAATARVRHLEQQLDAIKAEDDDKAFEKWASGEMTRLSIFVDTNKNVRQKQMELDAEVSRISETLDRVVRVPADLKSLLRRLDTLEHDRREDKHRIQSLEEEINRLKCMRPSNHSSLFNPRAKPKAKKGITKSSTPTQILDAEVSDATTETDEEEMLLQRTNIRDEVQVPQSLATNEKSSSPLVTSPTKGSSIISARQRLLQRPSIHDSMLPRPAEEQPTLAEDSATNLRRASPPPTQLVVRGSRCNEPAPAPEPEPQPEPESEVTPANTSNAPTNEAPATQIVERKWPRKRKQPDPEPQTQRQTRSQARRNQAKETEVPITTGAVAVPEPQSAPKIEPISSPRKKLKVTPVDPPARGKAKSGAKNQTTSRNTKKTQKQRAVEGPGEQESTTHTQQVSTTTKKVTAAPKKKANLALPPSTVTNPKVHKSLIVKLPCSRKPVHVGMGDIGDLQPSAAARGRMSPQKVAAGPSSPFKVLRNPVKSRK</sequence>
<feature type="coiled-coil region" evidence="1">
    <location>
        <begin position="141"/>
        <end position="175"/>
    </location>
</feature>
<evidence type="ECO:0000313" key="4">
    <source>
        <dbReference type="Proteomes" id="UP000016935"/>
    </source>
</evidence>
<feature type="compositionally biased region" description="Polar residues" evidence="2">
    <location>
        <begin position="332"/>
        <end position="345"/>
    </location>
</feature>
<evidence type="ECO:0000313" key="3">
    <source>
        <dbReference type="EMBL" id="EOA89089.1"/>
    </source>
</evidence>
<feature type="compositionally biased region" description="Polar residues" evidence="2">
    <location>
        <begin position="235"/>
        <end position="258"/>
    </location>
</feature>
<evidence type="ECO:0000256" key="1">
    <source>
        <dbReference type="SAM" id="Coils"/>
    </source>
</evidence>
<feature type="region of interest" description="Disordered" evidence="2">
    <location>
        <begin position="511"/>
        <end position="551"/>
    </location>
</feature>
<keyword evidence="1" id="KW-0175">Coiled coil</keyword>